<keyword evidence="3" id="KW-0378">Hydrolase</keyword>
<comment type="similarity">
    <text evidence="1">Belongs to the DeSI family.</text>
</comment>
<dbReference type="PROSITE" id="PS51858">
    <property type="entry name" value="PPPDE"/>
    <property type="match status" value="1"/>
</dbReference>
<reference evidence="6" key="1">
    <citation type="submission" date="2014-11" db="EMBL/GenBank/DDBJ databases">
        <authorList>
            <person name="Otto D Thomas"/>
            <person name="Naeem Raeece"/>
        </authorList>
    </citation>
    <scope>NUCLEOTIDE SEQUENCE</scope>
</reference>
<feature type="compositionally biased region" description="Polar residues" evidence="4">
    <location>
        <begin position="217"/>
        <end position="226"/>
    </location>
</feature>
<dbReference type="GO" id="GO:0006508">
    <property type="term" value="P:proteolysis"/>
    <property type="evidence" value="ECO:0007669"/>
    <property type="project" value="UniProtKB-KW"/>
</dbReference>
<dbReference type="Gene3D" id="3.90.1720.30">
    <property type="entry name" value="PPPDE domains"/>
    <property type="match status" value="1"/>
</dbReference>
<evidence type="ECO:0000256" key="3">
    <source>
        <dbReference type="ARBA" id="ARBA00022801"/>
    </source>
</evidence>
<dbReference type="GO" id="GO:0016579">
    <property type="term" value="P:protein deubiquitination"/>
    <property type="evidence" value="ECO:0007669"/>
    <property type="project" value="TreeGrafter"/>
</dbReference>
<accession>A0A0G4HKB7</accession>
<evidence type="ECO:0000256" key="2">
    <source>
        <dbReference type="ARBA" id="ARBA00022670"/>
    </source>
</evidence>
<organism evidence="6">
    <name type="scientific">Chromera velia CCMP2878</name>
    <dbReference type="NCBI Taxonomy" id="1169474"/>
    <lineage>
        <taxon>Eukaryota</taxon>
        <taxon>Sar</taxon>
        <taxon>Alveolata</taxon>
        <taxon>Colpodellida</taxon>
        <taxon>Chromeraceae</taxon>
        <taxon>Chromera</taxon>
    </lineage>
</organism>
<sequence length="226" mass="24439">MGIRIRLNVYDLVQQQNSFFGVYHSGVEIMGAEWTFASGSGIFSHLPRAAPEARFRCSHDLGESNLEMSEIIRAIDGLRFEGGWGGGDYDLIERNCNHFADALCKRILRGKGIPSYVNRLANWGRCFSCLIPPEVRGGPGSGGRGGSSSQGSRMQPTQSSTRAFSGSGQRLQSSSSSSQYEVKMPLLSSLFGQKNGDGQEGTGGGDREKRARAALSRFSTQEGSQT</sequence>
<evidence type="ECO:0000313" key="6">
    <source>
        <dbReference type="EMBL" id="CEM44731.1"/>
    </source>
</evidence>
<evidence type="ECO:0000256" key="1">
    <source>
        <dbReference type="ARBA" id="ARBA00008140"/>
    </source>
</evidence>
<name>A0A0G4HKB7_9ALVE</name>
<feature type="domain" description="PPPDE" evidence="5">
    <location>
        <begin position="3"/>
        <end position="135"/>
    </location>
</feature>
<feature type="region of interest" description="Disordered" evidence="4">
    <location>
        <begin position="137"/>
        <end position="226"/>
    </location>
</feature>
<evidence type="ECO:0000256" key="4">
    <source>
        <dbReference type="SAM" id="MobiDB-lite"/>
    </source>
</evidence>
<dbReference type="Pfam" id="PF05903">
    <property type="entry name" value="Peptidase_C97"/>
    <property type="match status" value="1"/>
</dbReference>
<feature type="compositionally biased region" description="Low complexity" evidence="4">
    <location>
        <begin position="165"/>
        <end position="179"/>
    </location>
</feature>
<dbReference type="PANTHER" id="PTHR12378:SF80">
    <property type="entry name" value="IP06716P-RELATED"/>
    <property type="match status" value="1"/>
</dbReference>
<dbReference type="GO" id="GO:0101005">
    <property type="term" value="F:deubiquitinase activity"/>
    <property type="evidence" value="ECO:0007669"/>
    <property type="project" value="TreeGrafter"/>
</dbReference>
<dbReference type="PhylomeDB" id="A0A0G4HKB7"/>
<feature type="compositionally biased region" description="Gly residues" evidence="4">
    <location>
        <begin position="137"/>
        <end position="148"/>
    </location>
</feature>
<proteinExistence type="inferred from homology"/>
<dbReference type="EMBL" id="CDMZ01003000">
    <property type="protein sequence ID" value="CEM44731.1"/>
    <property type="molecule type" value="Genomic_DNA"/>
</dbReference>
<keyword evidence="2" id="KW-0645">Protease</keyword>
<dbReference type="AlphaFoldDB" id="A0A0G4HKB7"/>
<dbReference type="InterPro" id="IPR042266">
    <property type="entry name" value="PPPDE_sf"/>
</dbReference>
<evidence type="ECO:0000259" key="5">
    <source>
        <dbReference type="PROSITE" id="PS51858"/>
    </source>
</evidence>
<dbReference type="PANTHER" id="PTHR12378">
    <property type="entry name" value="DESUMOYLATING ISOPEPTIDASE"/>
    <property type="match status" value="1"/>
</dbReference>
<dbReference type="SMART" id="SM01179">
    <property type="entry name" value="DUF862"/>
    <property type="match status" value="1"/>
</dbReference>
<feature type="compositionally biased region" description="Polar residues" evidence="4">
    <location>
        <begin position="154"/>
        <end position="164"/>
    </location>
</feature>
<gene>
    <name evidence="6" type="ORF">Cvel_28568</name>
</gene>
<dbReference type="InterPro" id="IPR008580">
    <property type="entry name" value="PPPDE_dom"/>
</dbReference>
<dbReference type="VEuPathDB" id="CryptoDB:Cvel_28568"/>
<protein>
    <recommendedName>
        <fullName evidence="5">PPPDE domain-containing protein</fullName>
    </recommendedName>
</protein>